<dbReference type="EMBL" id="JAZGQO010000002">
    <property type="protein sequence ID" value="KAK6190715.1"/>
    <property type="molecule type" value="Genomic_DNA"/>
</dbReference>
<dbReference type="PANTHER" id="PTHR20946">
    <property type="entry name" value="SANT AND BTB DOMAIN REGULATOR OF CLASS SWITCH RECOMBINATION"/>
    <property type="match status" value="1"/>
</dbReference>
<accession>A0AAN8Q373</accession>
<feature type="region of interest" description="Disordered" evidence="1">
    <location>
        <begin position="531"/>
        <end position="556"/>
    </location>
</feature>
<evidence type="ECO:0000256" key="1">
    <source>
        <dbReference type="SAM" id="MobiDB-lite"/>
    </source>
</evidence>
<evidence type="ECO:0000259" key="2">
    <source>
        <dbReference type="Pfam" id="PF11822"/>
    </source>
</evidence>
<proteinExistence type="predicted"/>
<organism evidence="3 4">
    <name type="scientific">Patella caerulea</name>
    <name type="common">Rayed Mediterranean limpet</name>
    <dbReference type="NCBI Taxonomy" id="87958"/>
    <lineage>
        <taxon>Eukaryota</taxon>
        <taxon>Metazoa</taxon>
        <taxon>Spiralia</taxon>
        <taxon>Lophotrochozoa</taxon>
        <taxon>Mollusca</taxon>
        <taxon>Gastropoda</taxon>
        <taxon>Patellogastropoda</taxon>
        <taxon>Patelloidea</taxon>
        <taxon>Patellidae</taxon>
        <taxon>Patella</taxon>
    </lineage>
</organism>
<dbReference type="InterPro" id="IPR021777">
    <property type="entry name" value="SANBR_BTB"/>
</dbReference>
<gene>
    <name evidence="3" type="ORF">SNE40_002518</name>
</gene>
<dbReference type="InterPro" id="IPR011333">
    <property type="entry name" value="SKP1/BTB/POZ_sf"/>
</dbReference>
<dbReference type="InterPro" id="IPR045902">
    <property type="entry name" value="SANBR-like"/>
</dbReference>
<feature type="compositionally biased region" description="Polar residues" evidence="1">
    <location>
        <begin position="531"/>
        <end position="543"/>
    </location>
</feature>
<dbReference type="PANTHER" id="PTHR20946:SF0">
    <property type="entry name" value="SANT AND BTB DOMAIN REGULATOR OF CLASS SWITCH RECOMBINATION"/>
    <property type="match status" value="1"/>
</dbReference>
<sequence length="556" mass="64325">MVIHVCDEAKNLKKDFFCPRDLLVKEMKYFAEYLSMDAQRWEEVDISVHCDVQIFDWLMKYAKRYLNQPEGVQERPKLEANNVVSILISSDFLKMDSLVEECIEFCHKHMSAIVGTNCNMNCINDNLVSRIAELFTHSEADEIKDKKDKFKNKLFAKKLEKLFEGNSSDSPGSACSLFRCSVCKRILNQSMKKKVKCLPSRMTIDRHGQLTYCHLQDTTFDVNEYLIDLKLQLKKWQDVYWRVWGTINCLPCSRCSEVFPLIEFGHCKYHPEAPRYDNESGIGSCVGVYPCCHQNTLRFDPTQQSKGCRVKDHIVYVSEVNEFESGAETNKTQLQKLSDDLLAHKDIMCIPYQRMSDNSDQELNIFDNEIFAVQGHHHGITIPTFVGEDSKTDLSKPQPRLQALTVEKDISFDYDDYGMGESDDEIGDEESLKGTVKKVKAKKKSRVTIEPQAILVGAPEFQQTKKSTWDTQRSTRFNQDAQRQEDQRRMNEICTFLTKLRLNQEKTEKHSKKEYAGGLFSKIEAQWKAANLSQHKQSQNQQRPKMRLNSLRAGIF</sequence>
<evidence type="ECO:0000313" key="3">
    <source>
        <dbReference type="EMBL" id="KAK6190715.1"/>
    </source>
</evidence>
<dbReference type="Pfam" id="PF11822">
    <property type="entry name" value="BTB_SANBR"/>
    <property type="match status" value="1"/>
</dbReference>
<dbReference type="Gene3D" id="3.30.710.10">
    <property type="entry name" value="Potassium Channel Kv1.1, Chain A"/>
    <property type="match status" value="1"/>
</dbReference>
<comment type="caution">
    <text evidence="3">The sequence shown here is derived from an EMBL/GenBank/DDBJ whole genome shotgun (WGS) entry which is preliminary data.</text>
</comment>
<dbReference type="Proteomes" id="UP001347796">
    <property type="component" value="Unassembled WGS sequence"/>
</dbReference>
<reference evidence="3 4" key="1">
    <citation type="submission" date="2024-01" db="EMBL/GenBank/DDBJ databases">
        <title>The genome of the rayed Mediterranean limpet Patella caerulea (Linnaeus, 1758).</title>
        <authorList>
            <person name="Anh-Thu Weber A."/>
            <person name="Halstead-Nussloch G."/>
        </authorList>
    </citation>
    <scope>NUCLEOTIDE SEQUENCE [LARGE SCALE GENOMIC DNA]</scope>
    <source>
        <strain evidence="3">AATW-2023a</strain>
        <tissue evidence="3">Whole specimen</tissue>
    </source>
</reference>
<evidence type="ECO:0000313" key="4">
    <source>
        <dbReference type="Proteomes" id="UP001347796"/>
    </source>
</evidence>
<name>A0AAN8Q373_PATCE</name>
<feature type="domain" description="SANT and BTB" evidence="2">
    <location>
        <begin position="1"/>
        <end position="103"/>
    </location>
</feature>
<feature type="region of interest" description="Disordered" evidence="1">
    <location>
        <begin position="465"/>
        <end position="486"/>
    </location>
</feature>
<protein>
    <recommendedName>
        <fullName evidence="2">SANT and BTB domain-containing protein</fullName>
    </recommendedName>
</protein>
<feature type="compositionally biased region" description="Polar residues" evidence="1">
    <location>
        <begin position="465"/>
        <end position="481"/>
    </location>
</feature>
<dbReference type="AlphaFoldDB" id="A0AAN8Q373"/>
<keyword evidence="4" id="KW-1185">Reference proteome</keyword>